<feature type="region of interest" description="Disordered" evidence="1">
    <location>
        <begin position="18"/>
        <end position="38"/>
    </location>
</feature>
<dbReference type="EMBL" id="HBGN01029419">
    <property type="protein sequence ID" value="CAD9345669.1"/>
    <property type="molecule type" value="Transcribed_RNA"/>
</dbReference>
<dbReference type="PANTHER" id="PTHR12775:SF0">
    <property type="entry name" value="REPLICATION TERMINATION FACTOR 2"/>
    <property type="match status" value="1"/>
</dbReference>
<reference evidence="2" key="1">
    <citation type="submission" date="2021-01" db="EMBL/GenBank/DDBJ databases">
        <authorList>
            <person name="Corre E."/>
            <person name="Pelletier E."/>
            <person name="Niang G."/>
            <person name="Scheremetjew M."/>
            <person name="Finn R."/>
            <person name="Kale V."/>
            <person name="Holt S."/>
            <person name="Cochrane G."/>
            <person name="Meng A."/>
            <person name="Brown T."/>
            <person name="Cohen L."/>
        </authorList>
    </citation>
    <scope>NUCLEOTIDE SEQUENCE</scope>
    <source>
        <strain evidence="2">Pop2</strain>
    </source>
</reference>
<dbReference type="GO" id="GO:0006274">
    <property type="term" value="P:DNA replication termination"/>
    <property type="evidence" value="ECO:0007669"/>
    <property type="project" value="TreeGrafter"/>
</dbReference>
<accession>A0A7S1ZPX9</accession>
<dbReference type="Pfam" id="PF04641">
    <property type="entry name" value="Rtf2"/>
    <property type="match status" value="1"/>
</dbReference>
<dbReference type="InterPro" id="IPR006735">
    <property type="entry name" value="Rtf2"/>
</dbReference>
<dbReference type="GO" id="GO:0005634">
    <property type="term" value="C:nucleus"/>
    <property type="evidence" value="ECO:0007669"/>
    <property type="project" value="TreeGrafter"/>
</dbReference>
<gene>
    <name evidence="2" type="ORF">DBRI1063_LOCUS18975</name>
</gene>
<evidence type="ECO:0008006" key="3">
    <source>
        <dbReference type="Google" id="ProtNLM"/>
    </source>
</evidence>
<feature type="region of interest" description="Disordered" evidence="1">
    <location>
        <begin position="253"/>
        <end position="280"/>
    </location>
</feature>
<name>A0A7S1ZPX9_9STRA</name>
<evidence type="ECO:0000313" key="2">
    <source>
        <dbReference type="EMBL" id="CAD9345669.1"/>
    </source>
</evidence>
<sequence>MGGDGGVIASNRRYMRGAGTADHTADAKRSASLSDEVGADRERCRQIMTTCAVTGSSLNFQPCGAGEKKKDEADEGVTAEGVIVACPHGRLYGKEAAVEALLRRKQKGLEGGEEDEADWSQVRGLKDLHSVRFRVVAAGKKGSTSFVGEHHSQQRHIPVCPITGVELNGAVAAFLIVRTKSKKKKNKEEEDTTQPNVISERAIREMGIESLQAEYGPFDEKDMIRLAPPHVGGIFDKIKKDWERRMEEELLAKKSSKKGDKKRKKVHQQQQYSDGGTQNADKNLIIHGIKKQKNIISNQIHATRGETGAAQARSNVAAAVASNAVLSSLFTSKRSSHISEKEKKDNLFVR</sequence>
<proteinExistence type="predicted"/>
<feature type="compositionally biased region" description="Polar residues" evidence="1">
    <location>
        <begin position="268"/>
        <end position="280"/>
    </location>
</feature>
<protein>
    <recommendedName>
        <fullName evidence="3">Replication termination factor 2</fullName>
    </recommendedName>
</protein>
<dbReference type="PANTHER" id="PTHR12775">
    <property type="entry name" value="PROTEIN C20ORF43 HOMOLOG"/>
    <property type="match status" value="1"/>
</dbReference>
<feature type="compositionally biased region" description="Basic residues" evidence="1">
    <location>
        <begin position="254"/>
        <end position="267"/>
    </location>
</feature>
<organism evidence="2">
    <name type="scientific">Ditylum brightwellii</name>
    <dbReference type="NCBI Taxonomy" id="49249"/>
    <lineage>
        <taxon>Eukaryota</taxon>
        <taxon>Sar</taxon>
        <taxon>Stramenopiles</taxon>
        <taxon>Ochrophyta</taxon>
        <taxon>Bacillariophyta</taxon>
        <taxon>Mediophyceae</taxon>
        <taxon>Lithodesmiophycidae</taxon>
        <taxon>Lithodesmiales</taxon>
        <taxon>Lithodesmiaceae</taxon>
        <taxon>Ditylum</taxon>
    </lineage>
</organism>
<evidence type="ECO:0000256" key="1">
    <source>
        <dbReference type="SAM" id="MobiDB-lite"/>
    </source>
</evidence>
<dbReference type="AlphaFoldDB" id="A0A7S1ZPX9"/>